<keyword evidence="3" id="KW-1185">Reference proteome</keyword>
<keyword evidence="1" id="KW-1133">Transmembrane helix</keyword>
<evidence type="ECO:0000256" key="1">
    <source>
        <dbReference type="SAM" id="Phobius"/>
    </source>
</evidence>
<accession>A0A5C6F7F7</accession>
<evidence type="ECO:0000313" key="2">
    <source>
        <dbReference type="EMBL" id="TWU56377.1"/>
    </source>
</evidence>
<keyword evidence="1" id="KW-0472">Membrane</keyword>
<dbReference type="EMBL" id="SJPW01000003">
    <property type="protein sequence ID" value="TWU56377.1"/>
    <property type="molecule type" value="Genomic_DNA"/>
</dbReference>
<gene>
    <name evidence="2" type="ORF">Poly51_22870</name>
</gene>
<organism evidence="2 3">
    <name type="scientific">Rubripirellula tenax</name>
    <dbReference type="NCBI Taxonomy" id="2528015"/>
    <lineage>
        <taxon>Bacteria</taxon>
        <taxon>Pseudomonadati</taxon>
        <taxon>Planctomycetota</taxon>
        <taxon>Planctomycetia</taxon>
        <taxon>Pirellulales</taxon>
        <taxon>Pirellulaceae</taxon>
        <taxon>Rubripirellula</taxon>
    </lineage>
</organism>
<evidence type="ECO:0000313" key="3">
    <source>
        <dbReference type="Proteomes" id="UP000318288"/>
    </source>
</evidence>
<feature type="transmembrane region" description="Helical" evidence="1">
    <location>
        <begin position="41"/>
        <end position="63"/>
    </location>
</feature>
<name>A0A5C6F7F7_9BACT</name>
<keyword evidence="1" id="KW-0812">Transmembrane</keyword>
<sequence length="67" mass="7303">MVPNGVLVNCFAVHVPRTESRVHDGLPAVILWIRLEGVWSFAASLGLVVIRDFGAVFVFLVLVQTAV</sequence>
<dbReference type="Proteomes" id="UP000318288">
    <property type="component" value="Unassembled WGS sequence"/>
</dbReference>
<proteinExistence type="predicted"/>
<dbReference type="AlphaFoldDB" id="A0A5C6F7F7"/>
<reference evidence="2 3" key="1">
    <citation type="submission" date="2019-02" db="EMBL/GenBank/DDBJ databases">
        <title>Deep-cultivation of Planctomycetes and their phenomic and genomic characterization uncovers novel biology.</title>
        <authorList>
            <person name="Wiegand S."/>
            <person name="Jogler M."/>
            <person name="Boedeker C."/>
            <person name="Pinto D."/>
            <person name="Vollmers J."/>
            <person name="Rivas-Marin E."/>
            <person name="Kohn T."/>
            <person name="Peeters S.H."/>
            <person name="Heuer A."/>
            <person name="Rast P."/>
            <person name="Oberbeckmann S."/>
            <person name="Bunk B."/>
            <person name="Jeske O."/>
            <person name="Meyerdierks A."/>
            <person name="Storesund J.E."/>
            <person name="Kallscheuer N."/>
            <person name="Luecker S."/>
            <person name="Lage O.M."/>
            <person name="Pohl T."/>
            <person name="Merkel B.J."/>
            <person name="Hornburger P."/>
            <person name="Mueller R.-W."/>
            <person name="Bruemmer F."/>
            <person name="Labrenz M."/>
            <person name="Spormann A.M."/>
            <person name="Op Den Camp H."/>
            <person name="Overmann J."/>
            <person name="Amann R."/>
            <person name="Jetten M.S.M."/>
            <person name="Mascher T."/>
            <person name="Medema M.H."/>
            <person name="Devos D.P."/>
            <person name="Kaster A.-K."/>
            <person name="Ovreas L."/>
            <person name="Rohde M."/>
            <person name="Galperin M.Y."/>
            <person name="Jogler C."/>
        </authorList>
    </citation>
    <scope>NUCLEOTIDE SEQUENCE [LARGE SCALE GENOMIC DNA]</scope>
    <source>
        <strain evidence="2 3">Poly51</strain>
    </source>
</reference>
<protein>
    <submittedName>
        <fullName evidence="2">Uncharacterized protein</fullName>
    </submittedName>
</protein>
<comment type="caution">
    <text evidence="2">The sequence shown here is derived from an EMBL/GenBank/DDBJ whole genome shotgun (WGS) entry which is preliminary data.</text>
</comment>